<dbReference type="EMBL" id="JAFBEC010000010">
    <property type="protein sequence ID" value="MBM7634181.1"/>
    <property type="molecule type" value="Genomic_DNA"/>
</dbReference>
<organism evidence="1 2">
    <name type="scientific">Geomicrobium sediminis</name>
    <dbReference type="NCBI Taxonomy" id="1347788"/>
    <lineage>
        <taxon>Bacteria</taxon>
        <taxon>Bacillati</taxon>
        <taxon>Bacillota</taxon>
        <taxon>Bacilli</taxon>
        <taxon>Bacillales</taxon>
        <taxon>Geomicrobium</taxon>
    </lineage>
</organism>
<evidence type="ECO:0008006" key="3">
    <source>
        <dbReference type="Google" id="ProtNLM"/>
    </source>
</evidence>
<dbReference type="Proteomes" id="UP000741863">
    <property type="component" value="Unassembled WGS sequence"/>
</dbReference>
<name>A0ABS2PFQ4_9BACL</name>
<keyword evidence="2" id="KW-1185">Reference proteome</keyword>
<sequence>MLENILQYLNVITNNINEKGYSEKQPVFDSMSICEEILFDTQKYPNHKISGEVKAYTNSTYRLLHELKFYIVNENWVKASELIEEELYLTVIKNSKCIDKLVSKLPKWTSLVTYCRSKHSLLNSPRNISF</sequence>
<gene>
    <name evidence="1" type="ORF">JOD17_003283</name>
</gene>
<proteinExistence type="predicted"/>
<comment type="caution">
    <text evidence="1">The sequence shown here is derived from an EMBL/GenBank/DDBJ whole genome shotgun (WGS) entry which is preliminary data.</text>
</comment>
<accession>A0ABS2PFQ4</accession>
<evidence type="ECO:0000313" key="2">
    <source>
        <dbReference type="Proteomes" id="UP000741863"/>
    </source>
</evidence>
<dbReference type="RefSeq" id="WP_204698960.1">
    <property type="nucleotide sequence ID" value="NZ_JAFBEC010000010.1"/>
</dbReference>
<reference evidence="1 2" key="1">
    <citation type="submission" date="2021-01" db="EMBL/GenBank/DDBJ databases">
        <title>Genomic Encyclopedia of Type Strains, Phase IV (KMG-IV): sequencing the most valuable type-strain genomes for metagenomic binning, comparative biology and taxonomic classification.</title>
        <authorList>
            <person name="Goeker M."/>
        </authorList>
    </citation>
    <scope>NUCLEOTIDE SEQUENCE [LARGE SCALE GENOMIC DNA]</scope>
    <source>
        <strain evidence="1 2">DSM 25540</strain>
    </source>
</reference>
<protein>
    <recommendedName>
        <fullName evidence="3">Four helix bundle protein</fullName>
    </recommendedName>
</protein>
<evidence type="ECO:0000313" key="1">
    <source>
        <dbReference type="EMBL" id="MBM7634181.1"/>
    </source>
</evidence>